<protein>
    <submittedName>
        <fullName evidence="2">GNAT family N-acetyltransferase</fullName>
    </submittedName>
</protein>
<evidence type="ECO:0000313" key="3">
    <source>
        <dbReference type="Proteomes" id="UP001196509"/>
    </source>
</evidence>
<organism evidence="2 3">
    <name type="scientific">Flavimaribacter sediminis</name>
    <dbReference type="NCBI Taxonomy" id="2865987"/>
    <lineage>
        <taxon>Bacteria</taxon>
        <taxon>Pseudomonadati</taxon>
        <taxon>Pseudomonadota</taxon>
        <taxon>Alphaproteobacteria</taxon>
        <taxon>Hyphomicrobiales</taxon>
        <taxon>Rhizobiaceae</taxon>
        <taxon>Flavimaribacter</taxon>
    </lineage>
</organism>
<dbReference type="AlphaFoldDB" id="A0AAE3CYM7"/>
<dbReference type="RefSeq" id="WP_220226532.1">
    <property type="nucleotide sequence ID" value="NZ_JAICBX010000001.1"/>
</dbReference>
<dbReference type="SUPFAM" id="SSF55729">
    <property type="entry name" value="Acyl-CoA N-acyltransferases (Nat)"/>
    <property type="match status" value="1"/>
</dbReference>
<dbReference type="InterPro" id="IPR051531">
    <property type="entry name" value="N-acetyltransferase"/>
</dbReference>
<gene>
    <name evidence="2" type="ORF">K1W69_01340</name>
</gene>
<keyword evidence="3" id="KW-1185">Reference proteome</keyword>
<proteinExistence type="predicted"/>
<comment type="caution">
    <text evidence="2">The sequence shown here is derived from an EMBL/GenBank/DDBJ whole genome shotgun (WGS) entry which is preliminary data.</text>
</comment>
<dbReference type="PANTHER" id="PTHR43792:SF1">
    <property type="entry name" value="N-ACETYLTRANSFERASE DOMAIN-CONTAINING PROTEIN"/>
    <property type="match status" value="1"/>
</dbReference>
<dbReference type="GO" id="GO:0016747">
    <property type="term" value="F:acyltransferase activity, transferring groups other than amino-acyl groups"/>
    <property type="evidence" value="ECO:0007669"/>
    <property type="project" value="InterPro"/>
</dbReference>
<dbReference type="PANTHER" id="PTHR43792">
    <property type="entry name" value="GNAT FAMILY, PUTATIVE (AFU_ORTHOLOGUE AFUA_3G00765)-RELATED-RELATED"/>
    <property type="match status" value="1"/>
</dbReference>
<evidence type="ECO:0000313" key="2">
    <source>
        <dbReference type="EMBL" id="MBW8635814.1"/>
    </source>
</evidence>
<sequence length="190" mass="21883">MTMITQTPRLLIRNWRPDDLDPFWRLNSDETVMEFFPMRRNRTESADMMARLTEMIATTGYGFFALEQKSDSALVGFVGLARTDLAPALPTGAVEVGWRLLPDYWGSGYATESAHRMLRLGFEERGLSEIVSFAVEKNTRSTAVMRRLGMTRAPDRDFDHPRVPDTHPHLKRHVLHAMTSDQWRTIRENS</sequence>
<name>A0AAE3CYM7_9HYPH</name>
<dbReference type="EMBL" id="JAICBX010000001">
    <property type="protein sequence ID" value="MBW8635814.1"/>
    <property type="molecule type" value="Genomic_DNA"/>
</dbReference>
<feature type="domain" description="N-acetyltransferase" evidence="1">
    <location>
        <begin position="10"/>
        <end position="181"/>
    </location>
</feature>
<reference evidence="2" key="1">
    <citation type="submission" date="2021-08" db="EMBL/GenBank/DDBJ databases">
        <title>Hoeflea bacterium WL0058 sp. nov., isolated from the sediment.</title>
        <authorList>
            <person name="Wang L."/>
            <person name="Zhang D."/>
        </authorList>
    </citation>
    <scope>NUCLEOTIDE SEQUENCE</scope>
    <source>
        <strain evidence="2">WL0058</strain>
    </source>
</reference>
<dbReference type="Gene3D" id="3.40.630.30">
    <property type="match status" value="1"/>
</dbReference>
<accession>A0AAE3CYM7</accession>
<evidence type="ECO:0000259" key="1">
    <source>
        <dbReference type="PROSITE" id="PS51186"/>
    </source>
</evidence>
<dbReference type="Proteomes" id="UP001196509">
    <property type="component" value="Unassembled WGS sequence"/>
</dbReference>
<dbReference type="InterPro" id="IPR016181">
    <property type="entry name" value="Acyl_CoA_acyltransferase"/>
</dbReference>
<dbReference type="PROSITE" id="PS51186">
    <property type="entry name" value="GNAT"/>
    <property type="match status" value="1"/>
</dbReference>
<dbReference type="Pfam" id="PF13302">
    <property type="entry name" value="Acetyltransf_3"/>
    <property type="match status" value="1"/>
</dbReference>
<dbReference type="InterPro" id="IPR000182">
    <property type="entry name" value="GNAT_dom"/>
</dbReference>